<keyword evidence="3" id="KW-1185">Reference proteome</keyword>
<protein>
    <submittedName>
        <fullName evidence="2">Uncharacterized protein</fullName>
    </submittedName>
</protein>
<dbReference type="AlphaFoldDB" id="L8H4D3"/>
<sequence>MEQPQYNMLHHTHVKKELYLEIGLGMMIWLLLALGLMGNFEGKPKFLHDSLLSGKGLNGLETTRTCPCPFLQSNKQVHNIQDPRWW</sequence>
<dbReference type="RefSeq" id="XP_004341649.1">
    <property type="nucleotide sequence ID" value="XM_004341601.1"/>
</dbReference>
<reference evidence="2 3" key="1">
    <citation type="journal article" date="2013" name="Genome Biol.">
        <title>Genome of Acanthamoeba castellanii highlights extensive lateral gene transfer and early evolution of tyrosine kinase signaling.</title>
        <authorList>
            <person name="Clarke M."/>
            <person name="Lohan A.J."/>
            <person name="Liu B."/>
            <person name="Lagkouvardos I."/>
            <person name="Roy S."/>
            <person name="Zafar N."/>
            <person name="Bertelli C."/>
            <person name="Schilde C."/>
            <person name="Kianianmomeni A."/>
            <person name="Burglin T.R."/>
            <person name="Frech C."/>
            <person name="Turcotte B."/>
            <person name="Kopec K.O."/>
            <person name="Synnott J.M."/>
            <person name="Choo C."/>
            <person name="Paponov I."/>
            <person name="Finkler A."/>
            <person name="Soon Heng Tan C."/>
            <person name="Hutchins A.P."/>
            <person name="Weinmeier T."/>
            <person name="Rattei T."/>
            <person name="Chu J.S."/>
            <person name="Gimenez G."/>
            <person name="Irimia M."/>
            <person name="Rigden D.J."/>
            <person name="Fitzpatrick D.A."/>
            <person name="Lorenzo-Morales J."/>
            <person name="Bateman A."/>
            <person name="Chiu C.H."/>
            <person name="Tang P."/>
            <person name="Hegemann P."/>
            <person name="Fromm H."/>
            <person name="Raoult D."/>
            <person name="Greub G."/>
            <person name="Miranda-Saavedra D."/>
            <person name="Chen N."/>
            <person name="Nash P."/>
            <person name="Ginger M.L."/>
            <person name="Horn M."/>
            <person name="Schaap P."/>
            <person name="Caler L."/>
            <person name="Loftus B."/>
        </authorList>
    </citation>
    <scope>NUCLEOTIDE SEQUENCE [LARGE SCALE GENOMIC DNA]</scope>
    <source>
        <strain evidence="2 3">Neff</strain>
    </source>
</reference>
<evidence type="ECO:0000313" key="2">
    <source>
        <dbReference type="EMBL" id="ELR19563.1"/>
    </source>
</evidence>
<evidence type="ECO:0000313" key="3">
    <source>
        <dbReference type="Proteomes" id="UP000011083"/>
    </source>
</evidence>
<dbReference type="KEGG" id="acan:ACA1_270480"/>
<gene>
    <name evidence="2" type="ORF">ACA1_270480</name>
</gene>
<name>L8H4D3_ACACF</name>
<keyword evidence="1" id="KW-0812">Transmembrane</keyword>
<organism evidence="2 3">
    <name type="scientific">Acanthamoeba castellanii (strain ATCC 30010 / Neff)</name>
    <dbReference type="NCBI Taxonomy" id="1257118"/>
    <lineage>
        <taxon>Eukaryota</taxon>
        <taxon>Amoebozoa</taxon>
        <taxon>Discosea</taxon>
        <taxon>Longamoebia</taxon>
        <taxon>Centramoebida</taxon>
        <taxon>Acanthamoebidae</taxon>
        <taxon>Acanthamoeba</taxon>
    </lineage>
</organism>
<dbReference type="GeneID" id="14920351"/>
<keyword evidence="1" id="KW-0472">Membrane</keyword>
<dbReference type="Proteomes" id="UP000011083">
    <property type="component" value="Unassembled WGS sequence"/>
</dbReference>
<feature type="transmembrane region" description="Helical" evidence="1">
    <location>
        <begin position="18"/>
        <end position="37"/>
    </location>
</feature>
<dbReference type="EMBL" id="KB007933">
    <property type="protein sequence ID" value="ELR19563.1"/>
    <property type="molecule type" value="Genomic_DNA"/>
</dbReference>
<proteinExistence type="predicted"/>
<accession>L8H4D3</accession>
<dbReference type="VEuPathDB" id="AmoebaDB:ACA1_270480"/>
<keyword evidence="1" id="KW-1133">Transmembrane helix</keyword>
<evidence type="ECO:0000256" key="1">
    <source>
        <dbReference type="SAM" id="Phobius"/>
    </source>
</evidence>